<evidence type="ECO:0000313" key="1">
    <source>
        <dbReference type="EMBL" id="KFE67708.1"/>
    </source>
</evidence>
<dbReference type="STRING" id="394096.DB31_8191"/>
<protein>
    <submittedName>
        <fullName evidence="1">Uncharacterized protein</fullName>
    </submittedName>
</protein>
<evidence type="ECO:0000313" key="2">
    <source>
        <dbReference type="Proteomes" id="UP000028725"/>
    </source>
</evidence>
<gene>
    <name evidence="1" type="ORF">DB31_8191</name>
</gene>
<comment type="caution">
    <text evidence="1">The sequence shown here is derived from an EMBL/GenBank/DDBJ whole genome shotgun (WGS) entry which is preliminary data.</text>
</comment>
<proteinExistence type="predicted"/>
<reference evidence="1 2" key="1">
    <citation type="submission" date="2014-04" db="EMBL/GenBank/DDBJ databases">
        <title>Genome assembly of Hyalangium minutum DSM 14724.</title>
        <authorList>
            <person name="Sharma G."/>
            <person name="Subramanian S."/>
        </authorList>
    </citation>
    <scope>NUCLEOTIDE SEQUENCE [LARGE SCALE GENOMIC DNA]</scope>
    <source>
        <strain evidence="1 2">DSM 14724</strain>
    </source>
</reference>
<organism evidence="1 2">
    <name type="scientific">Hyalangium minutum</name>
    <dbReference type="NCBI Taxonomy" id="394096"/>
    <lineage>
        <taxon>Bacteria</taxon>
        <taxon>Pseudomonadati</taxon>
        <taxon>Myxococcota</taxon>
        <taxon>Myxococcia</taxon>
        <taxon>Myxococcales</taxon>
        <taxon>Cystobacterineae</taxon>
        <taxon>Archangiaceae</taxon>
        <taxon>Hyalangium</taxon>
    </lineage>
</organism>
<keyword evidence="2" id="KW-1185">Reference proteome</keyword>
<dbReference type="EMBL" id="JMCB01000007">
    <property type="protein sequence ID" value="KFE67708.1"/>
    <property type="molecule type" value="Genomic_DNA"/>
</dbReference>
<name>A0A085WJ45_9BACT</name>
<sequence>MTRRALDGNSRLGNPGVIDFVLRLAALASDVHAPRLPSSVRAPY</sequence>
<dbReference type="Proteomes" id="UP000028725">
    <property type="component" value="Unassembled WGS sequence"/>
</dbReference>
<accession>A0A085WJ45</accession>
<dbReference type="AlphaFoldDB" id="A0A085WJ45"/>